<proteinExistence type="predicted"/>
<dbReference type="SUPFAM" id="SSF52172">
    <property type="entry name" value="CheY-like"/>
    <property type="match status" value="1"/>
</dbReference>
<dbReference type="SMART" id="SM00448">
    <property type="entry name" value="REC"/>
    <property type="match status" value="1"/>
</dbReference>
<dbReference type="PRINTS" id="PR00038">
    <property type="entry name" value="HTHLUXR"/>
</dbReference>
<dbReference type="InterPro" id="IPR000792">
    <property type="entry name" value="Tscrpt_reg_LuxR_C"/>
</dbReference>
<dbReference type="PANTHER" id="PTHR43214:SF43">
    <property type="entry name" value="TWO-COMPONENT RESPONSE REGULATOR"/>
    <property type="match status" value="1"/>
</dbReference>
<dbReference type="InterPro" id="IPR016032">
    <property type="entry name" value="Sig_transdc_resp-reg_C-effctor"/>
</dbReference>
<dbReference type="SUPFAM" id="SSF46894">
    <property type="entry name" value="C-terminal effector domain of the bipartite response regulators"/>
    <property type="match status" value="1"/>
</dbReference>
<evidence type="ECO:0000313" key="7">
    <source>
        <dbReference type="Proteomes" id="UP001597533"/>
    </source>
</evidence>
<evidence type="ECO:0000259" key="4">
    <source>
        <dbReference type="PROSITE" id="PS50043"/>
    </source>
</evidence>
<dbReference type="PROSITE" id="PS50043">
    <property type="entry name" value="HTH_LUXR_2"/>
    <property type="match status" value="1"/>
</dbReference>
<accession>A0ABW5WHJ4</accession>
<reference evidence="7" key="1">
    <citation type="journal article" date="2019" name="Int. J. Syst. Evol. Microbiol.">
        <title>The Global Catalogue of Microorganisms (GCM) 10K type strain sequencing project: providing services to taxonomists for standard genome sequencing and annotation.</title>
        <authorList>
            <consortium name="The Broad Institute Genomics Platform"/>
            <consortium name="The Broad Institute Genome Sequencing Center for Infectious Disease"/>
            <person name="Wu L."/>
            <person name="Ma J."/>
        </authorList>
    </citation>
    <scope>NUCLEOTIDE SEQUENCE [LARGE SCALE GENOMIC DNA]</scope>
    <source>
        <strain evidence="7">KCTC 32141</strain>
    </source>
</reference>
<dbReference type="InterPro" id="IPR011006">
    <property type="entry name" value="CheY-like_superfamily"/>
</dbReference>
<protein>
    <submittedName>
        <fullName evidence="6">Response regulator</fullName>
    </submittedName>
</protein>
<comment type="caution">
    <text evidence="3">Lacks conserved residue(s) required for the propagation of feature annotation.</text>
</comment>
<organism evidence="6 7">
    <name type="scientific">Lacinutrix iliipiscaria</name>
    <dbReference type="NCBI Taxonomy" id="1230532"/>
    <lineage>
        <taxon>Bacteria</taxon>
        <taxon>Pseudomonadati</taxon>
        <taxon>Bacteroidota</taxon>
        <taxon>Flavobacteriia</taxon>
        <taxon>Flavobacteriales</taxon>
        <taxon>Flavobacteriaceae</taxon>
        <taxon>Lacinutrix</taxon>
    </lineage>
</organism>
<keyword evidence="2" id="KW-0238">DNA-binding</keyword>
<feature type="domain" description="Response regulatory" evidence="5">
    <location>
        <begin position="3"/>
        <end position="119"/>
    </location>
</feature>
<evidence type="ECO:0000313" key="6">
    <source>
        <dbReference type="EMBL" id="MFD2822077.1"/>
    </source>
</evidence>
<dbReference type="SMART" id="SM00421">
    <property type="entry name" value="HTH_LUXR"/>
    <property type="match status" value="1"/>
</dbReference>
<dbReference type="PROSITE" id="PS50110">
    <property type="entry name" value="RESPONSE_REGULATORY"/>
    <property type="match status" value="1"/>
</dbReference>
<dbReference type="CDD" id="cd17535">
    <property type="entry name" value="REC_NarL-like"/>
    <property type="match status" value="1"/>
</dbReference>
<dbReference type="Proteomes" id="UP001597533">
    <property type="component" value="Unassembled WGS sequence"/>
</dbReference>
<dbReference type="PANTHER" id="PTHR43214">
    <property type="entry name" value="TWO-COMPONENT RESPONSE REGULATOR"/>
    <property type="match status" value="1"/>
</dbReference>
<dbReference type="CDD" id="cd06170">
    <property type="entry name" value="LuxR_C_like"/>
    <property type="match status" value="1"/>
</dbReference>
<evidence type="ECO:0000256" key="2">
    <source>
        <dbReference type="ARBA" id="ARBA00023125"/>
    </source>
</evidence>
<comment type="caution">
    <text evidence="6">The sequence shown here is derived from an EMBL/GenBank/DDBJ whole genome shotgun (WGS) entry which is preliminary data.</text>
</comment>
<keyword evidence="1" id="KW-0597">Phosphoprotein</keyword>
<evidence type="ECO:0000259" key="5">
    <source>
        <dbReference type="PROSITE" id="PS50110"/>
    </source>
</evidence>
<sequence length="208" mass="23360">MIKLLVVDHHPIIRKGLELLFITSPNVQIVGTLDHGEAIFDFLRKNTVDIIICEIDLPKLNGITALRRLNKEFPQIKVIMFSAQPEEVYAINTIKAGASGYLCKTANIVTLKEAILKVHSGGVYLSNDLAQRLALGKRVTRGGSFYKKLSTREIEVLKLISLGRKNKEIAKELDINEKTVSTYKARLMKKLNVNNIVDLINRAKLLEL</sequence>
<dbReference type="RefSeq" id="WP_183484117.1">
    <property type="nucleotide sequence ID" value="NZ_JBHUOV010000001.1"/>
</dbReference>
<name>A0ABW5WHJ4_9FLAO</name>
<dbReference type="Pfam" id="PF00072">
    <property type="entry name" value="Response_reg"/>
    <property type="match status" value="1"/>
</dbReference>
<dbReference type="Pfam" id="PF00196">
    <property type="entry name" value="GerE"/>
    <property type="match status" value="1"/>
</dbReference>
<dbReference type="InterPro" id="IPR058245">
    <property type="entry name" value="NreC/VraR/RcsB-like_REC"/>
</dbReference>
<dbReference type="EMBL" id="JBHUOV010000001">
    <property type="protein sequence ID" value="MFD2822077.1"/>
    <property type="molecule type" value="Genomic_DNA"/>
</dbReference>
<dbReference type="InterPro" id="IPR039420">
    <property type="entry name" value="WalR-like"/>
</dbReference>
<evidence type="ECO:0000256" key="1">
    <source>
        <dbReference type="ARBA" id="ARBA00022553"/>
    </source>
</evidence>
<keyword evidence="7" id="KW-1185">Reference proteome</keyword>
<feature type="domain" description="HTH luxR-type" evidence="4">
    <location>
        <begin position="142"/>
        <end position="207"/>
    </location>
</feature>
<evidence type="ECO:0000256" key="3">
    <source>
        <dbReference type="PROSITE-ProRule" id="PRU00169"/>
    </source>
</evidence>
<dbReference type="PROSITE" id="PS00622">
    <property type="entry name" value="HTH_LUXR_1"/>
    <property type="match status" value="1"/>
</dbReference>
<dbReference type="InterPro" id="IPR001789">
    <property type="entry name" value="Sig_transdc_resp-reg_receiver"/>
</dbReference>
<dbReference type="Gene3D" id="3.40.50.2300">
    <property type="match status" value="1"/>
</dbReference>
<gene>
    <name evidence="6" type="ORF">ACFS5M_00245</name>
</gene>